<organism evidence="8 9">
    <name type="scientific">Aureobasidium pullulans</name>
    <name type="common">Black yeast</name>
    <name type="synonym">Pullularia pullulans</name>
    <dbReference type="NCBI Taxonomy" id="5580"/>
    <lineage>
        <taxon>Eukaryota</taxon>
        <taxon>Fungi</taxon>
        <taxon>Dikarya</taxon>
        <taxon>Ascomycota</taxon>
        <taxon>Pezizomycotina</taxon>
        <taxon>Dothideomycetes</taxon>
        <taxon>Dothideomycetidae</taxon>
        <taxon>Dothideales</taxon>
        <taxon>Saccotheciaceae</taxon>
        <taxon>Aureobasidium</taxon>
    </lineage>
</organism>
<comment type="subcellular location">
    <subcellularLocation>
        <location evidence="1">Cytoplasm</location>
    </subcellularLocation>
    <subcellularLocation>
        <location evidence="2">Nucleus</location>
        <location evidence="2">Nucleolus</location>
    </subcellularLocation>
</comment>
<dbReference type="GO" id="GO:0000176">
    <property type="term" value="C:nuclear exosome (RNase complex)"/>
    <property type="evidence" value="ECO:0007669"/>
    <property type="project" value="TreeGrafter"/>
</dbReference>
<evidence type="ECO:0000256" key="2">
    <source>
        <dbReference type="ARBA" id="ARBA00004604"/>
    </source>
</evidence>
<evidence type="ECO:0000313" key="8">
    <source>
        <dbReference type="EMBL" id="THZ49748.1"/>
    </source>
</evidence>
<proteinExistence type="inferred from homology"/>
<evidence type="ECO:0000256" key="6">
    <source>
        <dbReference type="ARBA" id="ARBA00042523"/>
    </source>
</evidence>
<dbReference type="PANTHER" id="PTHR11097">
    <property type="entry name" value="EXOSOME COMPLEX EXONUCLEASE RIBOSOMAL RNA PROCESSING PROTEIN"/>
    <property type="match status" value="1"/>
</dbReference>
<sequence length="432" mass="46677">MQRFCKGIRGGQERPRVLTIGFAKSFLHCKAALDYVEKASQRKITRSAQRNSSFNTSSNFDCRNPNLRKEFRETQDNNHHMAPTSANLSPAELSYLHNSLSQTPPIRPDGRSPTQFRPLVAESEILPSANGSARICFADGTEAVVGIKAEVEKSAGFGRDIAGETEEAGLGTAGGNEIEMGGMGKGDEGKKGRDAWVEVQIEMPGYRDDDALPVFLGAMLRESLLATETLKNRLYINRRFHWRLYIDILLLSAPLSYPLPLLSLTTHLALQHTNLPALISEQDEDPLFNDDWDAAVPLYLSGQKPPVTLLLASVGPNILFDPSGDELAVADAVVAVSVAPSAEKQLAVMAVRMVDPPSRLTGAGTPDILNTATGGAAPAKAEALAVRETESGVWRPPRGGVSRSLVARMIKMVVEKGGVGEEILEALDKVET</sequence>
<dbReference type="InterPro" id="IPR050590">
    <property type="entry name" value="Exosome_comp_Rrp42_subfam"/>
</dbReference>
<comment type="caution">
    <text evidence="8">The sequence shown here is derived from an EMBL/GenBank/DDBJ whole genome shotgun (WGS) entry which is preliminary data.</text>
</comment>
<protein>
    <recommendedName>
        <fullName evidence="6">Ribosomal RNA-processing protein 42</fullName>
    </recommendedName>
</protein>
<reference evidence="8 9" key="1">
    <citation type="submission" date="2018-10" db="EMBL/GenBank/DDBJ databases">
        <title>Fifty Aureobasidium pullulans genomes reveal a recombining polyextremotolerant generalist.</title>
        <authorList>
            <person name="Gostincar C."/>
            <person name="Turk M."/>
            <person name="Zajc J."/>
            <person name="Gunde-Cimerman N."/>
        </authorList>
    </citation>
    <scope>NUCLEOTIDE SEQUENCE [LARGE SCALE GENOMIC DNA]</scope>
    <source>
        <strain evidence="8 9">EXF-3844</strain>
    </source>
</reference>
<dbReference type="GO" id="GO:0000177">
    <property type="term" value="C:cytoplasmic exosome (RNase complex)"/>
    <property type="evidence" value="ECO:0007669"/>
    <property type="project" value="TreeGrafter"/>
</dbReference>
<dbReference type="GO" id="GO:0016075">
    <property type="term" value="P:rRNA catabolic process"/>
    <property type="evidence" value="ECO:0007669"/>
    <property type="project" value="TreeGrafter"/>
</dbReference>
<dbReference type="Gene3D" id="3.30.230.70">
    <property type="entry name" value="GHMP Kinase, N-terminal domain"/>
    <property type="match status" value="1"/>
</dbReference>
<dbReference type="InterPro" id="IPR020568">
    <property type="entry name" value="Ribosomal_Su5_D2-typ_SF"/>
</dbReference>
<dbReference type="GO" id="GO:0034473">
    <property type="term" value="P:U1 snRNA 3'-end processing"/>
    <property type="evidence" value="ECO:0007669"/>
    <property type="project" value="TreeGrafter"/>
</dbReference>
<dbReference type="GO" id="GO:0000467">
    <property type="term" value="P:exonucleolytic trimming to generate mature 3'-end of 5.8S rRNA from tricistronic rRNA transcript (SSU-rRNA, 5.8S rRNA, LSU-rRNA)"/>
    <property type="evidence" value="ECO:0007669"/>
    <property type="project" value="TreeGrafter"/>
</dbReference>
<dbReference type="GO" id="GO:0071035">
    <property type="term" value="P:nuclear polyadenylation-dependent rRNA catabolic process"/>
    <property type="evidence" value="ECO:0007669"/>
    <property type="project" value="TreeGrafter"/>
</dbReference>
<name>A0A4S9VEG8_AURPU</name>
<evidence type="ECO:0000256" key="1">
    <source>
        <dbReference type="ARBA" id="ARBA00004496"/>
    </source>
</evidence>
<evidence type="ECO:0000256" key="4">
    <source>
        <dbReference type="ARBA" id="ARBA00022490"/>
    </source>
</evidence>
<gene>
    <name evidence="8" type="ORF">D6C90_03204</name>
</gene>
<accession>A0A4S9VEG8</accession>
<dbReference type="AlphaFoldDB" id="A0A4S9VEG8"/>
<dbReference type="GO" id="GO:0035925">
    <property type="term" value="F:mRNA 3'-UTR AU-rich region binding"/>
    <property type="evidence" value="ECO:0007669"/>
    <property type="project" value="TreeGrafter"/>
</dbReference>
<keyword evidence="5" id="KW-0271">Exosome</keyword>
<evidence type="ECO:0000256" key="7">
    <source>
        <dbReference type="SAM" id="MobiDB-lite"/>
    </source>
</evidence>
<dbReference type="InterPro" id="IPR027408">
    <property type="entry name" value="PNPase/RNase_PH_dom_sf"/>
</dbReference>
<dbReference type="Proteomes" id="UP000310121">
    <property type="component" value="Unassembled WGS sequence"/>
</dbReference>
<evidence type="ECO:0000313" key="9">
    <source>
        <dbReference type="Proteomes" id="UP000310121"/>
    </source>
</evidence>
<feature type="region of interest" description="Disordered" evidence="7">
    <location>
        <begin position="167"/>
        <end position="191"/>
    </location>
</feature>
<dbReference type="EMBL" id="QZBN01000209">
    <property type="protein sequence ID" value="THZ49748.1"/>
    <property type="molecule type" value="Genomic_DNA"/>
</dbReference>
<dbReference type="GO" id="GO:0034476">
    <property type="term" value="P:U5 snRNA 3'-end processing"/>
    <property type="evidence" value="ECO:0007669"/>
    <property type="project" value="TreeGrafter"/>
</dbReference>
<dbReference type="GO" id="GO:0071028">
    <property type="term" value="P:nuclear mRNA surveillance"/>
    <property type="evidence" value="ECO:0007669"/>
    <property type="project" value="TreeGrafter"/>
</dbReference>
<keyword evidence="4" id="KW-0963">Cytoplasm</keyword>
<evidence type="ECO:0000256" key="3">
    <source>
        <dbReference type="ARBA" id="ARBA00006678"/>
    </source>
</evidence>
<dbReference type="PANTHER" id="PTHR11097:SF8">
    <property type="entry name" value="EXOSOME COMPLEX COMPONENT RRP42"/>
    <property type="match status" value="1"/>
</dbReference>
<comment type="similarity">
    <text evidence="3">Belongs to the RNase PH family.</text>
</comment>
<dbReference type="GO" id="GO:0005730">
    <property type="term" value="C:nucleolus"/>
    <property type="evidence" value="ECO:0007669"/>
    <property type="project" value="UniProtKB-SubCell"/>
</dbReference>
<dbReference type="GO" id="GO:0071038">
    <property type="term" value="P:TRAMP-dependent tRNA surveillance pathway"/>
    <property type="evidence" value="ECO:0007669"/>
    <property type="project" value="TreeGrafter"/>
</dbReference>
<dbReference type="GO" id="GO:0034475">
    <property type="term" value="P:U4 snRNA 3'-end processing"/>
    <property type="evidence" value="ECO:0007669"/>
    <property type="project" value="TreeGrafter"/>
</dbReference>
<evidence type="ECO:0000256" key="5">
    <source>
        <dbReference type="ARBA" id="ARBA00022835"/>
    </source>
</evidence>
<dbReference type="SUPFAM" id="SSF54211">
    <property type="entry name" value="Ribosomal protein S5 domain 2-like"/>
    <property type="match status" value="1"/>
</dbReference>